<gene>
    <name evidence="1" type="ORF">HO173_010777</name>
</gene>
<evidence type="ECO:0000313" key="2">
    <source>
        <dbReference type="Proteomes" id="UP000578531"/>
    </source>
</evidence>
<comment type="caution">
    <text evidence="1">The sequence shown here is derived from an EMBL/GenBank/DDBJ whole genome shotgun (WGS) entry which is preliminary data.</text>
</comment>
<dbReference type="EMBL" id="JACCJC010000061">
    <property type="protein sequence ID" value="KAF6231077.1"/>
    <property type="molecule type" value="Genomic_DNA"/>
</dbReference>
<accession>A0A8H6L0M9</accession>
<reference evidence="1 2" key="1">
    <citation type="journal article" date="2020" name="Genomics">
        <title>Complete, high-quality genomes from long-read metagenomic sequencing of two wolf lichen thalli reveals enigmatic genome architecture.</title>
        <authorList>
            <person name="McKenzie S.K."/>
            <person name="Walston R.F."/>
            <person name="Allen J.L."/>
        </authorList>
    </citation>
    <scope>NUCLEOTIDE SEQUENCE [LARGE SCALE GENOMIC DNA]</scope>
    <source>
        <strain evidence="1">WasteWater2</strain>
    </source>
</reference>
<organism evidence="1 2">
    <name type="scientific">Letharia columbiana</name>
    <dbReference type="NCBI Taxonomy" id="112416"/>
    <lineage>
        <taxon>Eukaryota</taxon>
        <taxon>Fungi</taxon>
        <taxon>Dikarya</taxon>
        <taxon>Ascomycota</taxon>
        <taxon>Pezizomycotina</taxon>
        <taxon>Lecanoromycetes</taxon>
        <taxon>OSLEUM clade</taxon>
        <taxon>Lecanoromycetidae</taxon>
        <taxon>Lecanorales</taxon>
        <taxon>Lecanorineae</taxon>
        <taxon>Parmeliaceae</taxon>
        <taxon>Letharia</taxon>
    </lineage>
</organism>
<dbReference type="Proteomes" id="UP000578531">
    <property type="component" value="Unassembled WGS sequence"/>
</dbReference>
<proteinExistence type="predicted"/>
<name>A0A8H6L0M9_9LECA</name>
<dbReference type="AlphaFoldDB" id="A0A8H6L0M9"/>
<keyword evidence="2" id="KW-1185">Reference proteome</keyword>
<protein>
    <submittedName>
        <fullName evidence="1">Uncharacterized protein</fullName>
    </submittedName>
</protein>
<evidence type="ECO:0000313" key="1">
    <source>
        <dbReference type="EMBL" id="KAF6231077.1"/>
    </source>
</evidence>
<sequence>MGPDSVNRGDFRKLSGLPRSTFGGKDRKVHGVCQLPEEYALCVVPSGAEVDEPPCGGNSPCTSELSSSYSLPKVLTAVFQTVYASATLYQVRGDQIQRYGYAAFGLNVAPYLVMSLVNLASTMLTPDYSTMYLVNSGTMEEAQRRKGSRVEGVVGTIGGNRTSNESFEKVKFDVKDDGRIFMLGSDLESSPLVPTEVVLAKGGPPVNHRTGKLFDGLFARLAYQLDGRLDRPYLLIPGSSEHPFVDDRQTLLESVY</sequence>
<dbReference type="OrthoDB" id="5406607at2759"/>
<dbReference type="GeneID" id="59292423"/>
<dbReference type="RefSeq" id="XP_037160510.1">
    <property type="nucleotide sequence ID" value="XM_037312662.1"/>
</dbReference>